<evidence type="ECO:0000313" key="3">
    <source>
        <dbReference type="Proteomes" id="UP000306544"/>
    </source>
</evidence>
<name>A0A5R9A5J9_9MICC</name>
<dbReference type="InterPro" id="IPR014833">
    <property type="entry name" value="TnsA_N"/>
</dbReference>
<keyword evidence="2" id="KW-0378">Hydrolase</keyword>
<keyword evidence="3" id="KW-1185">Reference proteome</keyword>
<reference evidence="2 3" key="1">
    <citation type="submission" date="2019-05" db="EMBL/GenBank/DDBJ databases">
        <title>Nesterenkonia sp. GY239, isolated from the Southern Atlantic Ocean.</title>
        <authorList>
            <person name="Zhang G."/>
        </authorList>
    </citation>
    <scope>NUCLEOTIDE SEQUENCE [LARGE SCALE GENOMIC DNA]</scope>
    <source>
        <strain evidence="2 3">GY239</strain>
    </source>
</reference>
<evidence type="ECO:0000259" key="1">
    <source>
        <dbReference type="Pfam" id="PF08722"/>
    </source>
</evidence>
<feature type="domain" description="TnsA endonuclease N-terminal" evidence="1">
    <location>
        <begin position="103"/>
        <end position="177"/>
    </location>
</feature>
<sequence>MSVMPCICQWRVSSLIFLTVGHTEDMGTRGVSLRYCTVAGDEVTTTWEQARADLIVEGLPIRIPPAYRGQRNYPGLFWASTNHRTLVYESLLELERLWLADFDPTVAQIATQPFQLAGRDINGPRRHVPDMLLTHRDRRVTLVDVKPQAALSRPQVKAQFDWTRDLCREKGWRYEVFAGGSPTVLRNIRALAVARRHSRIPDDLLEHAWIVLRDAGRLPFGEAVTRKPASCEEALWRVALSAHIWSGKVTADLSQPLSDKTLIETSVEAAA</sequence>
<dbReference type="Pfam" id="PF08722">
    <property type="entry name" value="Tn7_TnsA-like_N"/>
    <property type="match status" value="1"/>
</dbReference>
<dbReference type="OrthoDB" id="3403133at2"/>
<dbReference type="Proteomes" id="UP000306544">
    <property type="component" value="Unassembled WGS sequence"/>
</dbReference>
<dbReference type="InterPro" id="IPR048000">
    <property type="entry name" value="TnsA-like"/>
</dbReference>
<keyword evidence="2" id="KW-0255">Endonuclease</keyword>
<dbReference type="EMBL" id="VAWA01000016">
    <property type="protein sequence ID" value="TLP73076.1"/>
    <property type="molecule type" value="Genomic_DNA"/>
</dbReference>
<evidence type="ECO:0000313" key="2">
    <source>
        <dbReference type="EMBL" id="TLP73076.1"/>
    </source>
</evidence>
<gene>
    <name evidence="2" type="ORF">FEF27_10695</name>
</gene>
<comment type="caution">
    <text evidence="2">The sequence shown here is derived from an EMBL/GenBank/DDBJ whole genome shotgun (WGS) entry which is preliminary data.</text>
</comment>
<keyword evidence="2" id="KW-0540">Nuclease</keyword>
<organism evidence="2 3">
    <name type="scientific">Nesterenkonia sphaerica</name>
    <dbReference type="NCBI Taxonomy" id="1804988"/>
    <lineage>
        <taxon>Bacteria</taxon>
        <taxon>Bacillati</taxon>
        <taxon>Actinomycetota</taxon>
        <taxon>Actinomycetes</taxon>
        <taxon>Micrococcales</taxon>
        <taxon>Micrococcaceae</taxon>
        <taxon>Nesterenkonia</taxon>
    </lineage>
</organism>
<accession>A0A5R9A5J9</accession>
<dbReference type="AlphaFoldDB" id="A0A5R9A5J9"/>
<dbReference type="GO" id="GO:0004519">
    <property type="term" value="F:endonuclease activity"/>
    <property type="evidence" value="ECO:0007669"/>
    <property type="project" value="UniProtKB-KW"/>
</dbReference>
<protein>
    <submittedName>
        <fullName evidence="2">TnsA-like heteromeric transposase endonuclease subunit</fullName>
    </submittedName>
</protein>
<proteinExistence type="predicted"/>
<dbReference type="NCBIfam" id="NF033179">
    <property type="entry name" value="TnsA_like_Actin"/>
    <property type="match status" value="1"/>
</dbReference>